<sequence length="60" mass="6399">MAGILRGAGDTLYCATFDVLTSWVLKLGGGLLATLVLLLPPVWVYFILSSDECVKALITV</sequence>
<dbReference type="EMBL" id="DPVV01000605">
    <property type="protein sequence ID" value="HCL04351.1"/>
    <property type="molecule type" value="Genomic_DNA"/>
</dbReference>
<evidence type="ECO:0000256" key="1">
    <source>
        <dbReference type="SAM" id="Phobius"/>
    </source>
</evidence>
<comment type="caution">
    <text evidence="2">The sequence shown here is derived from an EMBL/GenBank/DDBJ whole genome shotgun (WGS) entry which is preliminary data.</text>
</comment>
<gene>
    <name evidence="2" type="ORF">DHW61_18405</name>
</gene>
<accession>A0A3D2XB81</accession>
<protein>
    <submittedName>
        <fullName evidence="2">MATE family efflux transporter</fullName>
    </submittedName>
</protein>
<evidence type="ECO:0000313" key="3">
    <source>
        <dbReference type="Proteomes" id="UP000262969"/>
    </source>
</evidence>
<dbReference type="AlphaFoldDB" id="A0A3D2XB81"/>
<organism evidence="2 3">
    <name type="scientific">Lachnoclostridium phytofermentans</name>
    <dbReference type="NCBI Taxonomy" id="66219"/>
    <lineage>
        <taxon>Bacteria</taxon>
        <taxon>Bacillati</taxon>
        <taxon>Bacillota</taxon>
        <taxon>Clostridia</taxon>
        <taxon>Lachnospirales</taxon>
        <taxon>Lachnospiraceae</taxon>
    </lineage>
</organism>
<keyword evidence="1" id="KW-0472">Membrane</keyword>
<keyword evidence="1" id="KW-0812">Transmembrane</keyword>
<evidence type="ECO:0000313" key="2">
    <source>
        <dbReference type="EMBL" id="HCL04351.1"/>
    </source>
</evidence>
<reference evidence="2 3" key="1">
    <citation type="journal article" date="2018" name="Nat. Biotechnol.">
        <title>A standardized bacterial taxonomy based on genome phylogeny substantially revises the tree of life.</title>
        <authorList>
            <person name="Parks D.H."/>
            <person name="Chuvochina M."/>
            <person name="Waite D.W."/>
            <person name="Rinke C."/>
            <person name="Skarshewski A."/>
            <person name="Chaumeil P.A."/>
            <person name="Hugenholtz P."/>
        </authorList>
    </citation>
    <scope>NUCLEOTIDE SEQUENCE [LARGE SCALE GENOMIC DNA]</scope>
    <source>
        <strain evidence="2">UBA11728</strain>
    </source>
</reference>
<keyword evidence="1" id="KW-1133">Transmembrane helix</keyword>
<feature type="non-terminal residue" evidence="2">
    <location>
        <position position="60"/>
    </location>
</feature>
<dbReference type="Proteomes" id="UP000262969">
    <property type="component" value="Unassembled WGS sequence"/>
</dbReference>
<feature type="transmembrane region" description="Helical" evidence="1">
    <location>
        <begin position="27"/>
        <end position="48"/>
    </location>
</feature>
<proteinExistence type="predicted"/>
<name>A0A3D2XB81_9FIRM</name>